<protein>
    <recommendedName>
        <fullName evidence="2">Transposase IS110-like N-terminal domain-containing protein</fullName>
    </recommendedName>
</protein>
<comment type="caution">
    <text evidence="3">The sequence shown here is derived from an EMBL/GenBank/DDBJ whole genome shotgun (WGS) entry which is preliminary data.</text>
</comment>
<evidence type="ECO:0000313" key="3">
    <source>
        <dbReference type="EMBL" id="GAA5143413.1"/>
    </source>
</evidence>
<dbReference type="Proteomes" id="UP001500804">
    <property type="component" value="Unassembled WGS sequence"/>
</dbReference>
<dbReference type="Pfam" id="PF01548">
    <property type="entry name" value="DEDD_Tnp_IS110"/>
    <property type="match status" value="1"/>
</dbReference>
<proteinExistence type="predicted"/>
<gene>
    <name evidence="3" type="ORF">GCM10023320_84400</name>
</gene>
<dbReference type="InterPro" id="IPR047650">
    <property type="entry name" value="Transpos_IS110"/>
</dbReference>
<dbReference type="InterPro" id="IPR002525">
    <property type="entry name" value="Transp_IS110-like_N"/>
</dbReference>
<feature type="domain" description="Transposase IS110-like N-terminal" evidence="2">
    <location>
        <begin position="11"/>
        <end position="148"/>
    </location>
</feature>
<feature type="region of interest" description="Disordered" evidence="1">
    <location>
        <begin position="168"/>
        <end position="191"/>
    </location>
</feature>
<dbReference type="EMBL" id="BAABJO010000077">
    <property type="protein sequence ID" value="GAA5143413.1"/>
    <property type="molecule type" value="Genomic_DNA"/>
</dbReference>
<accession>A0ABP9PAD4</accession>
<feature type="compositionally biased region" description="Polar residues" evidence="1">
    <location>
        <begin position="168"/>
        <end position="178"/>
    </location>
</feature>
<dbReference type="PANTHER" id="PTHR33055">
    <property type="entry name" value="TRANSPOSASE FOR INSERTION SEQUENCE ELEMENT IS1111A"/>
    <property type="match status" value="1"/>
</dbReference>
<name>A0ABP9PAD4_9PSEU</name>
<reference evidence="4" key="1">
    <citation type="journal article" date="2019" name="Int. J. Syst. Evol. Microbiol.">
        <title>The Global Catalogue of Microorganisms (GCM) 10K type strain sequencing project: providing services to taxonomists for standard genome sequencing and annotation.</title>
        <authorList>
            <consortium name="The Broad Institute Genomics Platform"/>
            <consortium name="The Broad Institute Genome Sequencing Center for Infectious Disease"/>
            <person name="Wu L."/>
            <person name="Ma J."/>
        </authorList>
    </citation>
    <scope>NUCLEOTIDE SEQUENCE [LARGE SCALE GENOMIC DNA]</scope>
    <source>
        <strain evidence="4">JCM 18302</strain>
    </source>
</reference>
<evidence type="ECO:0000256" key="1">
    <source>
        <dbReference type="SAM" id="MobiDB-lite"/>
    </source>
</evidence>
<evidence type="ECO:0000259" key="2">
    <source>
        <dbReference type="Pfam" id="PF01548"/>
    </source>
</evidence>
<organism evidence="3 4">
    <name type="scientific">Pseudonocardia adelaidensis</name>
    <dbReference type="NCBI Taxonomy" id="648754"/>
    <lineage>
        <taxon>Bacteria</taxon>
        <taxon>Bacillati</taxon>
        <taxon>Actinomycetota</taxon>
        <taxon>Actinomycetes</taxon>
        <taxon>Pseudonocardiales</taxon>
        <taxon>Pseudonocardiaceae</taxon>
        <taxon>Pseudonocardia</taxon>
    </lineage>
</organism>
<sequence>MSEAYEGRQIVGMDLHRRRSVLVRMAETGQQLETVRISNDPEYLRQVMARAGEAPEVVLEATYGWYWAADTLAELGAHVHLAHPLGVKMFSYRRVKNDQRDAADLADLLRMGRLPEAWIAPPATRELRGWVRHRAKLVGLRSSLKTRFTPCSPPPACRSRWATCSARAGSNCSQQPGWRSSPGPGSTRYCG</sequence>
<evidence type="ECO:0000313" key="4">
    <source>
        <dbReference type="Proteomes" id="UP001500804"/>
    </source>
</evidence>
<keyword evidence="4" id="KW-1185">Reference proteome</keyword>